<dbReference type="EMBL" id="PGVG01000022">
    <property type="protein sequence ID" value="PJG52749.1"/>
    <property type="molecule type" value="Genomic_DNA"/>
</dbReference>
<organism evidence="1 2">
    <name type="scientific">Bradyrhizobium forestalis</name>
    <dbReference type="NCBI Taxonomy" id="1419263"/>
    <lineage>
        <taxon>Bacteria</taxon>
        <taxon>Pseudomonadati</taxon>
        <taxon>Pseudomonadota</taxon>
        <taxon>Alphaproteobacteria</taxon>
        <taxon>Hyphomicrobiales</taxon>
        <taxon>Nitrobacteraceae</taxon>
        <taxon>Bradyrhizobium</taxon>
    </lineage>
</organism>
<evidence type="ECO:0000313" key="2">
    <source>
        <dbReference type="Proteomes" id="UP000231194"/>
    </source>
</evidence>
<dbReference type="AlphaFoldDB" id="A0A2M8R4K6"/>
<gene>
    <name evidence="1" type="ORF">CVM73_24260</name>
</gene>
<keyword evidence="2" id="KW-1185">Reference proteome</keyword>
<accession>A0A2M8R4K6</accession>
<comment type="caution">
    <text evidence="1">The sequence shown here is derived from an EMBL/GenBank/DDBJ whole genome shotgun (WGS) entry which is preliminary data.</text>
</comment>
<dbReference type="Proteomes" id="UP000231194">
    <property type="component" value="Unassembled WGS sequence"/>
</dbReference>
<reference evidence="1 2" key="1">
    <citation type="submission" date="2017-11" db="EMBL/GenBank/DDBJ databases">
        <title>Bradyrhizobium forestalis sp. nov., an efficient nitrogen-fixing bacterium isolated from nodules of forest legume species in the Amazon.</title>
        <authorList>
            <person name="Costa E.M."/>
            <person name="Guimaraes A."/>
            <person name="Carvalho T.S."/>
            <person name="Rodrigues T.L."/>
            <person name="Ribeiro P.R.A."/>
            <person name="Lebbe L."/>
            <person name="Willems A."/>
            <person name="Moreira F.M.S."/>
        </authorList>
    </citation>
    <scope>NUCLEOTIDE SEQUENCE [LARGE SCALE GENOMIC DNA]</scope>
    <source>
        <strain evidence="1 2">INPA54B</strain>
    </source>
</reference>
<sequence>MLLENANMTSIHMDSSVSQTITRAVMNGGVLSCAKTSDKDVYSHSIWATESNIRQFTMHEGDSIVIPPGSTLTIWIFRKQAGNSTWTMDFELKEKAA</sequence>
<proteinExistence type="predicted"/>
<protein>
    <submittedName>
        <fullName evidence="1">Uncharacterized protein</fullName>
    </submittedName>
</protein>
<name>A0A2M8R4K6_9BRAD</name>
<evidence type="ECO:0000313" key="1">
    <source>
        <dbReference type="EMBL" id="PJG52749.1"/>
    </source>
</evidence>